<dbReference type="EMBL" id="QOCE01000031">
    <property type="protein sequence ID" value="RBW54401.1"/>
    <property type="molecule type" value="Genomic_DNA"/>
</dbReference>
<evidence type="ECO:0000313" key="11">
    <source>
        <dbReference type="Proteomes" id="UP000252706"/>
    </source>
</evidence>
<organism evidence="10 11">
    <name type="scientific">Phaeobacter gallaeciensis</name>
    <dbReference type="NCBI Taxonomy" id="60890"/>
    <lineage>
        <taxon>Bacteria</taxon>
        <taxon>Pseudomonadati</taxon>
        <taxon>Pseudomonadota</taxon>
        <taxon>Alphaproteobacteria</taxon>
        <taxon>Rhodobacterales</taxon>
        <taxon>Roseobacteraceae</taxon>
        <taxon>Phaeobacter</taxon>
    </lineage>
</organism>
<gene>
    <name evidence="10" type="ORF">DS909_11155</name>
</gene>
<evidence type="ECO:0000256" key="1">
    <source>
        <dbReference type="ARBA" id="ARBA00004117"/>
    </source>
</evidence>
<dbReference type="NCBIfam" id="TIGR02492">
    <property type="entry name" value="flgK_ends"/>
    <property type="match status" value="1"/>
</dbReference>
<dbReference type="GO" id="GO:0005576">
    <property type="term" value="C:extracellular region"/>
    <property type="evidence" value="ECO:0007669"/>
    <property type="project" value="UniProtKB-SubCell"/>
</dbReference>
<evidence type="ECO:0000256" key="3">
    <source>
        <dbReference type="ARBA" id="ARBA00009677"/>
    </source>
</evidence>
<evidence type="ECO:0000256" key="5">
    <source>
        <dbReference type="ARBA" id="ARBA00022525"/>
    </source>
</evidence>
<feature type="domain" description="Flagellar hook-associated protein FlgK helical" evidence="9">
    <location>
        <begin position="88"/>
        <end position="313"/>
    </location>
</feature>
<dbReference type="InterPro" id="IPR002371">
    <property type="entry name" value="FlgK"/>
</dbReference>
<comment type="subcellular location">
    <subcellularLocation>
        <location evidence="1">Bacterial flagellum basal body</location>
    </subcellularLocation>
    <subcellularLocation>
        <location evidence="2">Secreted</location>
    </subcellularLocation>
</comment>
<accession>A0A366WYU3</accession>
<dbReference type="Proteomes" id="UP000252706">
    <property type="component" value="Unassembled WGS sequence"/>
</dbReference>
<feature type="domain" description="Flagellar basal-body/hook protein C-terminal" evidence="8">
    <location>
        <begin position="446"/>
        <end position="483"/>
    </location>
</feature>
<reference evidence="10 11" key="1">
    <citation type="submission" date="2018-07" db="EMBL/GenBank/DDBJ databases">
        <title>Modular assembly of carbohydrate-degrading microbial communities in the ocean.</title>
        <authorList>
            <person name="Enke T.N."/>
            <person name="Datta M.S."/>
            <person name="Schwartzman J.A."/>
            <person name="Cermak N."/>
            <person name="Schmitz D.A."/>
            <person name="Barrere J."/>
            <person name="Cordero O.X."/>
        </authorList>
    </citation>
    <scope>NUCLEOTIDE SEQUENCE [LARGE SCALE GENOMIC DNA]</scope>
    <source>
        <strain evidence="10 11">C3M10</strain>
    </source>
</reference>
<dbReference type="SUPFAM" id="SSF64518">
    <property type="entry name" value="Phase 1 flagellin"/>
    <property type="match status" value="1"/>
</dbReference>
<dbReference type="OrthoDB" id="7181295at2"/>
<evidence type="ECO:0000313" key="10">
    <source>
        <dbReference type="EMBL" id="RBW54401.1"/>
    </source>
</evidence>
<sequence length="483" mass="50114">MTISAAFNSAMSGLTAASRASGLVSENIANALTPGYARRSLELSSNLVTGRGVQVVGVTRHSDPVLVANRRAADSAHGSASTLSDFHSNLENLVGRSGSVNSISTRLSTFENKLLTAASMPDSATRLDGASAAAKDLALSLNKASDGLQASRTRADKSINTQVNRLNDVLQTVQDLNARIQSVGTQQGNTATLLDQRQLLIDEINEIIPVNVINRENGKVALYSEGGAILVDGSAAQLSFTPVNATKPHMTVGNGLLSGLKINDIPVQTSGDNTAIRGGTLAAQFEIRDVLSTEAQQDLDAVAQDLIERFEAAGVDPTHIPGQPGLFTDAGAALGSPTASGLAGRLALNAAVDPSQGGQSWKLRAGLEATDPGAPGDATLLKAFDKALTDARAMSTDRFGTGALTAGEVSAGLLSRVAQNSNSAAQTLTFSAANKTEMERLELETGVDTDAELQSLMLVERAYAANARVIETVNGLMDTLLRL</sequence>
<dbReference type="GO" id="GO:0044780">
    <property type="term" value="P:bacterial-type flagellum assembly"/>
    <property type="evidence" value="ECO:0007669"/>
    <property type="project" value="InterPro"/>
</dbReference>
<evidence type="ECO:0000259" key="9">
    <source>
        <dbReference type="Pfam" id="PF22638"/>
    </source>
</evidence>
<dbReference type="GO" id="GO:0005198">
    <property type="term" value="F:structural molecule activity"/>
    <property type="evidence" value="ECO:0007669"/>
    <property type="project" value="InterPro"/>
</dbReference>
<dbReference type="GO" id="GO:0009425">
    <property type="term" value="C:bacterial-type flagellum basal body"/>
    <property type="evidence" value="ECO:0007669"/>
    <property type="project" value="UniProtKB-SubCell"/>
</dbReference>
<evidence type="ECO:0000259" key="8">
    <source>
        <dbReference type="Pfam" id="PF06429"/>
    </source>
</evidence>
<dbReference type="Pfam" id="PF22638">
    <property type="entry name" value="FlgK_D1"/>
    <property type="match status" value="1"/>
</dbReference>
<keyword evidence="6" id="KW-0975">Bacterial flagellum</keyword>
<name>A0A366WYU3_9RHOB</name>
<keyword evidence="10" id="KW-0969">Cilium</keyword>
<dbReference type="Pfam" id="PF06429">
    <property type="entry name" value="Flg_bbr_C"/>
    <property type="match status" value="1"/>
</dbReference>
<dbReference type="RefSeq" id="WP_113823536.1">
    <property type="nucleotide sequence ID" value="NZ_QOCE01000031.1"/>
</dbReference>
<evidence type="ECO:0000256" key="2">
    <source>
        <dbReference type="ARBA" id="ARBA00004613"/>
    </source>
</evidence>
<evidence type="ECO:0000259" key="7">
    <source>
        <dbReference type="Pfam" id="PF00460"/>
    </source>
</evidence>
<evidence type="ECO:0000256" key="4">
    <source>
        <dbReference type="ARBA" id="ARBA00016244"/>
    </source>
</evidence>
<comment type="similarity">
    <text evidence="3">Belongs to the flagella basal body rod proteins family.</text>
</comment>
<evidence type="ECO:0000256" key="6">
    <source>
        <dbReference type="ARBA" id="ARBA00023143"/>
    </source>
</evidence>
<dbReference type="GO" id="GO:0009424">
    <property type="term" value="C:bacterial-type flagellum hook"/>
    <property type="evidence" value="ECO:0007669"/>
    <property type="project" value="InterPro"/>
</dbReference>
<dbReference type="AlphaFoldDB" id="A0A366WYU3"/>
<proteinExistence type="inferred from homology"/>
<dbReference type="Pfam" id="PF00460">
    <property type="entry name" value="Flg_bb_rod"/>
    <property type="match status" value="1"/>
</dbReference>
<protein>
    <recommendedName>
        <fullName evidence="4">Flagellar hook-associated protein 1</fullName>
    </recommendedName>
</protein>
<keyword evidence="10" id="KW-0282">Flagellum</keyword>
<dbReference type="PANTHER" id="PTHR30033:SF1">
    <property type="entry name" value="FLAGELLAR HOOK-ASSOCIATED PROTEIN 1"/>
    <property type="match status" value="1"/>
</dbReference>
<dbReference type="InterPro" id="IPR010930">
    <property type="entry name" value="Flg_bb/hook_C_dom"/>
</dbReference>
<comment type="caution">
    <text evidence="10">The sequence shown here is derived from an EMBL/GenBank/DDBJ whole genome shotgun (WGS) entry which is preliminary data.</text>
</comment>
<keyword evidence="10" id="KW-0966">Cell projection</keyword>
<dbReference type="PANTHER" id="PTHR30033">
    <property type="entry name" value="FLAGELLAR HOOK-ASSOCIATED PROTEIN 1"/>
    <property type="match status" value="1"/>
</dbReference>
<dbReference type="InterPro" id="IPR001444">
    <property type="entry name" value="Flag_bb_rod_N"/>
</dbReference>
<feature type="domain" description="Flagellar basal body rod protein N-terminal" evidence="7">
    <location>
        <begin position="7"/>
        <end position="36"/>
    </location>
</feature>
<dbReference type="InterPro" id="IPR053927">
    <property type="entry name" value="FlgK_helical"/>
</dbReference>
<keyword evidence="5" id="KW-0964">Secreted</keyword>